<proteinExistence type="evidence at transcript level"/>
<dbReference type="InterPro" id="IPR057635">
    <property type="entry name" value="Tsg_N"/>
</dbReference>
<dbReference type="InterPro" id="IPR057726">
    <property type="entry name" value="Tsg_C"/>
</dbReference>
<keyword evidence="4" id="KW-0964">Secreted</keyword>
<dbReference type="InterPro" id="IPR006761">
    <property type="entry name" value="Tsg"/>
</dbReference>
<evidence type="ECO:0000256" key="6">
    <source>
        <dbReference type="ARBA" id="ARBA00023180"/>
    </source>
</evidence>
<dbReference type="OrthoDB" id="10037323at2759"/>
<feature type="region of interest" description="Disordered" evidence="7">
    <location>
        <begin position="125"/>
        <end position="157"/>
    </location>
</feature>
<organism evidence="11">
    <name type="scientific">Lytechinus variegatus</name>
    <name type="common">Green sea urchin</name>
    <name type="synonym">Echinus variegatus</name>
    <dbReference type="NCBI Taxonomy" id="7654"/>
    <lineage>
        <taxon>Eukaryota</taxon>
        <taxon>Metazoa</taxon>
        <taxon>Echinodermata</taxon>
        <taxon>Eleutherozoa</taxon>
        <taxon>Echinozoa</taxon>
        <taxon>Echinoidea</taxon>
        <taxon>Euechinoidea</taxon>
        <taxon>Echinacea</taxon>
        <taxon>Temnopleuroida</taxon>
        <taxon>Toxopneustidae</taxon>
        <taxon>Lytechinus</taxon>
    </lineage>
</organism>
<feature type="signal peptide" evidence="8">
    <location>
        <begin position="1"/>
        <end position="19"/>
    </location>
</feature>
<evidence type="ECO:0000259" key="10">
    <source>
        <dbReference type="Pfam" id="PF23782"/>
    </source>
</evidence>
<dbReference type="GO" id="GO:0005615">
    <property type="term" value="C:extracellular space"/>
    <property type="evidence" value="ECO:0007669"/>
    <property type="project" value="TreeGrafter"/>
</dbReference>
<evidence type="ECO:0000256" key="3">
    <source>
        <dbReference type="ARBA" id="ARBA00022473"/>
    </source>
</evidence>
<accession>K7SV56</accession>
<evidence type="ECO:0000256" key="5">
    <source>
        <dbReference type="ARBA" id="ARBA00022729"/>
    </source>
</evidence>
<protein>
    <submittedName>
        <fullName evidence="11">Twisted gastrulation</fullName>
    </submittedName>
</protein>
<dbReference type="PANTHER" id="PTHR12312">
    <property type="entry name" value="TWISTED GASTRULATION PROTEIN HOMOLOG 1-A-RELATED"/>
    <property type="match status" value="1"/>
</dbReference>
<feature type="compositionally biased region" description="Low complexity" evidence="7">
    <location>
        <begin position="145"/>
        <end position="157"/>
    </location>
</feature>
<dbReference type="AlphaFoldDB" id="K7SV56"/>
<evidence type="ECO:0000256" key="7">
    <source>
        <dbReference type="SAM" id="MobiDB-lite"/>
    </source>
</evidence>
<dbReference type="EMBL" id="JX402908">
    <property type="protein sequence ID" value="AFV93955.1"/>
    <property type="molecule type" value="mRNA"/>
</dbReference>
<dbReference type="Pfam" id="PF23782">
    <property type="entry name" value="Tsg_N"/>
    <property type="match status" value="1"/>
</dbReference>
<evidence type="ECO:0000256" key="8">
    <source>
        <dbReference type="SAM" id="SignalP"/>
    </source>
</evidence>
<keyword evidence="5 8" id="KW-0732">Signal</keyword>
<evidence type="ECO:0000256" key="2">
    <source>
        <dbReference type="ARBA" id="ARBA00010047"/>
    </source>
</evidence>
<reference evidence="11" key="1">
    <citation type="submission" date="2012-07" db="EMBL/GenBank/DDBJ databases">
        <title>A mathematical model for BMP movement in sea urchin embryos.</title>
        <authorList>
            <person name="Hardway H."/>
            <person name="Core A.B."/>
            <person name="Ferrell P."/>
            <person name="Murray I."/>
            <person name="Li C."/>
            <person name="Ross E."/>
            <person name="Schatzberg D."/>
            <person name="Kaper T."/>
            <person name="Bradham C."/>
        </authorList>
    </citation>
    <scope>NUCLEOTIDE SEQUENCE</scope>
</reference>
<dbReference type="PANTHER" id="PTHR12312:SF16">
    <property type="entry name" value="TWISTED GASTRULATION PROTEIN HOMOLOG 1-A-RELATED"/>
    <property type="match status" value="1"/>
</dbReference>
<comment type="subcellular location">
    <subcellularLocation>
        <location evidence="1">Secreted</location>
    </subcellularLocation>
</comment>
<evidence type="ECO:0000256" key="1">
    <source>
        <dbReference type="ARBA" id="ARBA00004613"/>
    </source>
</evidence>
<name>K7SV56_LYTVA</name>
<keyword evidence="6" id="KW-0325">Glycoprotein</keyword>
<feature type="domain" description="Tsg C-terminal" evidence="9">
    <location>
        <begin position="88"/>
        <end position="224"/>
    </location>
</feature>
<evidence type="ECO:0000259" key="9">
    <source>
        <dbReference type="Pfam" id="PF04668"/>
    </source>
</evidence>
<evidence type="ECO:0000256" key="4">
    <source>
        <dbReference type="ARBA" id="ARBA00022525"/>
    </source>
</evidence>
<comment type="similarity">
    <text evidence="2">Belongs to the twisted gastrulation protein family.</text>
</comment>
<dbReference type="Pfam" id="PF04668">
    <property type="entry name" value="Tsg"/>
    <property type="match status" value="1"/>
</dbReference>
<feature type="chain" id="PRO_5003910822" evidence="8">
    <location>
        <begin position="20"/>
        <end position="226"/>
    </location>
</feature>
<evidence type="ECO:0000313" key="11">
    <source>
        <dbReference type="EMBL" id="AFV93955.1"/>
    </source>
</evidence>
<keyword evidence="3" id="KW-0217">Developmental protein</keyword>
<dbReference type="GO" id="GO:0030510">
    <property type="term" value="P:regulation of BMP signaling pathway"/>
    <property type="evidence" value="ECO:0007669"/>
    <property type="project" value="TreeGrafter"/>
</dbReference>
<sequence>MKTTVFIAVMVAGIAYAVGVTVLYERCNENKCVSRVSKCQLTGACGCTLDNCTCCVNCTLCLAELWDDCCSCVNMCKPRNMSATDMASYSTIHDLLFNALTEHDKPHPDAHWTVERVTPQEEGVILPGLAGPDNSESRDNSPVESSPSTKPATSTAASANETIVPMDTCTVAYINICLGLKKCEDACEHMGAAKYRWFHTGCCECVGSTCLSYGKKKALCRDCPND</sequence>
<feature type="domain" description="Tsg N-terminal" evidence="10">
    <location>
        <begin position="27"/>
        <end position="82"/>
    </location>
</feature>